<keyword evidence="2" id="KW-0479">Metal-binding</keyword>
<dbReference type="OrthoDB" id="2861623at2759"/>
<reference evidence="3" key="1">
    <citation type="submission" date="2021-01" db="EMBL/GenBank/DDBJ databases">
        <title>Adiantum capillus-veneris genome.</title>
        <authorList>
            <person name="Fang Y."/>
            <person name="Liao Q."/>
        </authorList>
    </citation>
    <scope>NUCLEOTIDE SEQUENCE</scope>
    <source>
        <strain evidence="3">H3</strain>
        <tissue evidence="3">Leaf</tissue>
    </source>
</reference>
<dbReference type="Pfam" id="PF19086">
    <property type="entry name" value="Terpene_syn_C_2"/>
    <property type="match status" value="1"/>
</dbReference>
<gene>
    <name evidence="3" type="ORF">GOP47_0003873</name>
    <name evidence="4" type="ORF">GOP47_0003876</name>
</gene>
<comment type="cofactor">
    <cofactor evidence="2">
        <name>Mg(2+)</name>
        <dbReference type="ChEBI" id="CHEBI:18420"/>
    </cofactor>
</comment>
<dbReference type="Gene3D" id="1.10.600.10">
    <property type="entry name" value="Farnesyl Diphosphate Synthase"/>
    <property type="match status" value="1"/>
</dbReference>
<evidence type="ECO:0000256" key="1">
    <source>
        <dbReference type="ARBA" id="ARBA00006333"/>
    </source>
</evidence>
<protein>
    <recommendedName>
        <fullName evidence="2">Terpene synthase</fullName>
        <ecNumber evidence="2">4.2.3.-</ecNumber>
    </recommendedName>
</protein>
<dbReference type="EC" id="4.2.3.-" evidence="2"/>
<keyword evidence="2" id="KW-0460">Magnesium</keyword>
<sequence length="186" mass="20913">MRAHLSPQYQARFRHSLQRYAAAAATQVAWRQAALVPDLYTYIANRRSSAAMDPFFILLESGLDVEFDPSLLDSPLLTLLRSAVADHVAWVNDLFSFKGEYAQSGDICNILAIVFLQPCSPGYGDLQKSVDIVCKMIEVKLQNYIHIYTTYCHLQISFSVRFVSLLDPMCVGVSNPKKFANVLIVF</sequence>
<evidence type="ECO:0000256" key="2">
    <source>
        <dbReference type="RuleBase" id="RU366034"/>
    </source>
</evidence>
<accession>A0A9D4V743</accession>
<dbReference type="GO" id="GO:0008299">
    <property type="term" value="P:isoprenoid biosynthetic process"/>
    <property type="evidence" value="ECO:0007669"/>
    <property type="project" value="UniProtKB-ARBA"/>
</dbReference>
<evidence type="ECO:0000313" key="4">
    <source>
        <dbReference type="EMBL" id="KAI5080693.1"/>
    </source>
</evidence>
<evidence type="ECO:0000313" key="3">
    <source>
        <dbReference type="EMBL" id="KAI5080690.1"/>
    </source>
</evidence>
<name>A0A9D4V743_ADICA</name>
<organism evidence="3 5">
    <name type="scientific">Adiantum capillus-veneris</name>
    <name type="common">Maidenhair fern</name>
    <dbReference type="NCBI Taxonomy" id="13818"/>
    <lineage>
        <taxon>Eukaryota</taxon>
        <taxon>Viridiplantae</taxon>
        <taxon>Streptophyta</taxon>
        <taxon>Embryophyta</taxon>
        <taxon>Tracheophyta</taxon>
        <taxon>Polypodiopsida</taxon>
        <taxon>Polypodiidae</taxon>
        <taxon>Polypodiales</taxon>
        <taxon>Pteridineae</taxon>
        <taxon>Pteridaceae</taxon>
        <taxon>Vittarioideae</taxon>
        <taxon>Adiantum</taxon>
    </lineage>
</organism>
<dbReference type="InterPro" id="IPR008949">
    <property type="entry name" value="Isoprenoid_synthase_dom_sf"/>
</dbReference>
<dbReference type="InterPro" id="IPR034686">
    <property type="entry name" value="Terpene_cyclase-like_2"/>
</dbReference>
<dbReference type="EMBL" id="JABFUD020000004">
    <property type="protein sequence ID" value="KAI5080693.1"/>
    <property type="molecule type" value="Genomic_DNA"/>
</dbReference>
<dbReference type="GO" id="GO:0046872">
    <property type="term" value="F:metal ion binding"/>
    <property type="evidence" value="ECO:0007669"/>
    <property type="project" value="UniProtKB-KW"/>
</dbReference>
<comment type="similarity">
    <text evidence="1 2">Belongs to the terpene synthase family.</text>
</comment>
<dbReference type="SUPFAM" id="SSF48576">
    <property type="entry name" value="Terpenoid synthases"/>
    <property type="match status" value="1"/>
</dbReference>
<keyword evidence="5" id="KW-1185">Reference proteome</keyword>
<keyword evidence="2" id="KW-0456">Lyase</keyword>
<dbReference type="Proteomes" id="UP000886520">
    <property type="component" value="Chromosome 4"/>
</dbReference>
<dbReference type="PANTHER" id="PTHR35201:SF4">
    <property type="entry name" value="BETA-PINACENE SYNTHASE-RELATED"/>
    <property type="match status" value="1"/>
</dbReference>
<comment type="caution">
    <text evidence="3">The sequence shown here is derived from an EMBL/GenBank/DDBJ whole genome shotgun (WGS) entry which is preliminary data.</text>
</comment>
<dbReference type="PANTHER" id="PTHR35201">
    <property type="entry name" value="TERPENE SYNTHASE"/>
    <property type="match status" value="1"/>
</dbReference>
<dbReference type="EMBL" id="JABFUD020000004">
    <property type="protein sequence ID" value="KAI5080690.1"/>
    <property type="molecule type" value="Genomic_DNA"/>
</dbReference>
<dbReference type="GO" id="GO:0010333">
    <property type="term" value="F:terpene synthase activity"/>
    <property type="evidence" value="ECO:0007669"/>
    <property type="project" value="InterPro"/>
</dbReference>
<proteinExistence type="inferred from homology"/>
<evidence type="ECO:0000313" key="5">
    <source>
        <dbReference type="Proteomes" id="UP000886520"/>
    </source>
</evidence>
<dbReference type="AlphaFoldDB" id="A0A9D4V743"/>